<protein>
    <recommendedName>
        <fullName evidence="6">FAD-binding domain-containing protein</fullName>
    </recommendedName>
</protein>
<proteinExistence type="predicted"/>
<sequence length="413" mass="45732">AVGEEVLSSSTITGDRINGLMDGVHGGWFFRFDTRKPCFNNGLPLTLVIHRARLLDILLKAVGEDNVTAATEVESYVEDKDGVTCKLSNGETVRGDILIGADGIRSKVRQQMRGEETPLCYSQYTVYTGTCDFTNELTDVNQIGYQVFLGPDLYFVASDVGENTQQWYAFHREEPGGTDDKCMKEQLLEYFKDWTPAMKERLECTKAEVIERRDVYDLAPTIAPWGWSQGRVTLLGDAIHAVQPNLGQGGGQAIESAYTLADELDKWAQGERPNVQSALQVYAGRRILRAGSIHGLSRMAALMNIVYRPFLGSNPYGFYPQPVKDFWHQVEKLRIPHPGRVIGQIAMMGSMQYILEYVGSGFGTPQVLGGTPVTVANRRGERPVVCQVPGISSPKRPLSDDDFKMKGIPGLAE</sequence>
<dbReference type="Pfam" id="PF01494">
    <property type="entry name" value="FAD_binding_3"/>
    <property type="match status" value="1"/>
</dbReference>
<dbReference type="InterPro" id="IPR036188">
    <property type="entry name" value="FAD/NAD-bd_sf"/>
</dbReference>
<evidence type="ECO:0000256" key="5">
    <source>
        <dbReference type="SAM" id="MobiDB-lite"/>
    </source>
</evidence>
<evidence type="ECO:0000256" key="3">
    <source>
        <dbReference type="ARBA" id="ARBA00022827"/>
    </source>
</evidence>
<organism evidence="7 8">
    <name type="scientific">Cymbomonas tetramitiformis</name>
    <dbReference type="NCBI Taxonomy" id="36881"/>
    <lineage>
        <taxon>Eukaryota</taxon>
        <taxon>Viridiplantae</taxon>
        <taxon>Chlorophyta</taxon>
        <taxon>Pyramimonadophyceae</taxon>
        <taxon>Pyramimonadales</taxon>
        <taxon>Pyramimonadaceae</taxon>
        <taxon>Cymbomonas</taxon>
    </lineage>
</organism>
<dbReference type="InterPro" id="IPR002938">
    <property type="entry name" value="FAD-bd"/>
</dbReference>
<comment type="cofactor">
    <cofactor evidence="1">
        <name>FAD</name>
        <dbReference type="ChEBI" id="CHEBI:57692"/>
    </cofactor>
</comment>
<keyword evidence="8" id="KW-1185">Reference proteome</keyword>
<keyword evidence="2" id="KW-0285">Flavoprotein</keyword>
<name>A0AAE0F026_9CHLO</name>
<dbReference type="GO" id="GO:0016491">
    <property type="term" value="F:oxidoreductase activity"/>
    <property type="evidence" value="ECO:0007669"/>
    <property type="project" value="UniProtKB-KW"/>
</dbReference>
<feature type="domain" description="FAD-binding" evidence="6">
    <location>
        <begin position="62"/>
        <end position="287"/>
    </location>
</feature>
<dbReference type="PANTHER" id="PTHR46496">
    <property type="match status" value="1"/>
</dbReference>
<dbReference type="Gene3D" id="3.50.50.60">
    <property type="entry name" value="FAD/NAD(P)-binding domain"/>
    <property type="match status" value="1"/>
</dbReference>
<reference evidence="7 8" key="1">
    <citation type="journal article" date="2015" name="Genome Biol. Evol.">
        <title>Comparative Genomics of a Bacterivorous Green Alga Reveals Evolutionary Causalities and Consequences of Phago-Mixotrophic Mode of Nutrition.</title>
        <authorList>
            <person name="Burns J.A."/>
            <person name="Paasch A."/>
            <person name="Narechania A."/>
            <person name="Kim E."/>
        </authorList>
    </citation>
    <scope>NUCLEOTIDE SEQUENCE [LARGE SCALE GENOMIC DNA]</scope>
    <source>
        <strain evidence="7 8">PLY_AMNH</strain>
    </source>
</reference>
<comment type="caution">
    <text evidence="7">The sequence shown here is derived from an EMBL/GenBank/DDBJ whole genome shotgun (WGS) entry which is preliminary data.</text>
</comment>
<keyword evidence="4" id="KW-0560">Oxidoreductase</keyword>
<dbReference type="GO" id="GO:0071949">
    <property type="term" value="F:FAD binding"/>
    <property type="evidence" value="ECO:0007669"/>
    <property type="project" value="InterPro"/>
</dbReference>
<evidence type="ECO:0000313" key="7">
    <source>
        <dbReference type="EMBL" id="KAK3245380.1"/>
    </source>
</evidence>
<dbReference type="AlphaFoldDB" id="A0AAE0F026"/>
<gene>
    <name evidence="7" type="ORF">CYMTET_45049</name>
</gene>
<evidence type="ECO:0000313" key="8">
    <source>
        <dbReference type="Proteomes" id="UP001190700"/>
    </source>
</evidence>
<evidence type="ECO:0000256" key="2">
    <source>
        <dbReference type="ARBA" id="ARBA00022630"/>
    </source>
</evidence>
<evidence type="ECO:0000256" key="1">
    <source>
        <dbReference type="ARBA" id="ARBA00001974"/>
    </source>
</evidence>
<evidence type="ECO:0000259" key="6">
    <source>
        <dbReference type="Pfam" id="PF01494"/>
    </source>
</evidence>
<feature type="region of interest" description="Disordered" evidence="5">
    <location>
        <begin position="387"/>
        <end position="413"/>
    </location>
</feature>
<dbReference type="Proteomes" id="UP001190700">
    <property type="component" value="Unassembled WGS sequence"/>
</dbReference>
<dbReference type="SUPFAM" id="SSF51905">
    <property type="entry name" value="FAD/NAD(P)-binding domain"/>
    <property type="match status" value="1"/>
</dbReference>
<dbReference type="PANTHER" id="PTHR46496:SF1">
    <property type="entry name" value="ZEAXANTHIN EPOXIDASE, CHLOROPLASTIC"/>
    <property type="match status" value="1"/>
</dbReference>
<dbReference type="PRINTS" id="PR00420">
    <property type="entry name" value="RNGMNOXGNASE"/>
</dbReference>
<keyword evidence="3" id="KW-0274">FAD</keyword>
<feature type="non-terminal residue" evidence="7">
    <location>
        <position position="1"/>
    </location>
</feature>
<evidence type="ECO:0000256" key="4">
    <source>
        <dbReference type="ARBA" id="ARBA00023002"/>
    </source>
</evidence>
<accession>A0AAE0F026</accession>
<dbReference type="EMBL" id="LGRX02030694">
    <property type="protein sequence ID" value="KAK3245380.1"/>
    <property type="molecule type" value="Genomic_DNA"/>
</dbReference>